<dbReference type="Gene3D" id="2.30.30.140">
    <property type="match status" value="1"/>
</dbReference>
<evidence type="ECO:0000256" key="10">
    <source>
        <dbReference type="ARBA" id="ARBA00023117"/>
    </source>
</evidence>
<keyword evidence="7" id="KW-0862">Zinc</keyword>
<dbReference type="PROSITE" id="PS52014">
    <property type="entry name" value="SAMD1_WH"/>
    <property type="match status" value="1"/>
</dbReference>
<evidence type="ECO:0008006" key="21">
    <source>
        <dbReference type="Google" id="ProtNLM"/>
    </source>
</evidence>
<dbReference type="InterPro" id="IPR019787">
    <property type="entry name" value="Znf_PHD-finger"/>
</dbReference>
<keyword evidence="8" id="KW-0832">Ubl conjugation</keyword>
<evidence type="ECO:0000256" key="14">
    <source>
        <dbReference type="SAM" id="MobiDB-lite"/>
    </source>
</evidence>
<keyword evidence="20" id="KW-1185">Reference proteome</keyword>
<evidence type="ECO:0000256" key="13">
    <source>
        <dbReference type="PROSITE-ProRule" id="PRU00146"/>
    </source>
</evidence>
<dbReference type="SUPFAM" id="SSF57903">
    <property type="entry name" value="FYVE/PHD zinc finger"/>
    <property type="match status" value="1"/>
</dbReference>
<evidence type="ECO:0000256" key="4">
    <source>
        <dbReference type="ARBA" id="ARBA00022553"/>
    </source>
</evidence>
<dbReference type="Pfam" id="PF00855">
    <property type="entry name" value="PWWP"/>
    <property type="match status" value="1"/>
</dbReference>
<dbReference type="Gene3D" id="3.30.40.10">
    <property type="entry name" value="Zinc/RING finger domain, C3HC4 (zinc finger)"/>
    <property type="match status" value="1"/>
</dbReference>
<dbReference type="PROSITE" id="PS01359">
    <property type="entry name" value="ZF_PHD_1"/>
    <property type="match status" value="1"/>
</dbReference>
<evidence type="ECO:0000256" key="7">
    <source>
        <dbReference type="ARBA" id="ARBA00022833"/>
    </source>
</evidence>
<gene>
    <name evidence="19" type="ORF">JD844_003481</name>
</gene>
<comment type="subcellular location">
    <subcellularLocation>
        <location evidence="1">Nucleus</location>
    </subcellularLocation>
</comment>
<keyword evidence="5" id="KW-0479">Metal-binding</keyword>
<dbReference type="SUPFAM" id="SSF47370">
    <property type="entry name" value="Bromodomain"/>
    <property type="match status" value="1"/>
</dbReference>
<feature type="region of interest" description="Disordered" evidence="14">
    <location>
        <begin position="654"/>
        <end position="680"/>
    </location>
</feature>
<dbReference type="SMART" id="SM00293">
    <property type="entry name" value="PWWP"/>
    <property type="match status" value="1"/>
</dbReference>
<dbReference type="InterPro" id="IPR057054">
    <property type="entry name" value="ZMYND11_CC"/>
</dbReference>
<dbReference type="SMART" id="SM00249">
    <property type="entry name" value="PHD"/>
    <property type="match status" value="1"/>
</dbReference>
<dbReference type="Proteomes" id="UP000826234">
    <property type="component" value="Unassembled WGS sequence"/>
</dbReference>
<keyword evidence="4" id="KW-0597">Phosphoprotein</keyword>
<dbReference type="InterPro" id="IPR019786">
    <property type="entry name" value="Zinc_finger_PHD-type_CS"/>
</dbReference>
<dbReference type="Pfam" id="PF23461">
    <property type="entry name" value="ZMYND11_CC"/>
    <property type="match status" value="1"/>
</dbReference>
<dbReference type="InterPro" id="IPR011011">
    <property type="entry name" value="Znf_FYVE_PHD"/>
</dbReference>
<feature type="compositionally biased region" description="Polar residues" evidence="14">
    <location>
        <begin position="408"/>
        <end position="430"/>
    </location>
</feature>
<keyword evidence="2" id="KW-0678">Repressor</keyword>
<comment type="caution">
    <text evidence="19">The sequence shown here is derived from an EMBL/GenBank/DDBJ whole genome shotgun (WGS) entry which is preliminary data.</text>
</comment>
<feature type="domain" description="SAMD1-like winged helix (WH)" evidence="18">
    <location>
        <begin position="6"/>
        <end position="82"/>
    </location>
</feature>
<keyword evidence="10 12" id="KW-0103">Bromodomain</keyword>
<feature type="domain" description="PHD-type" evidence="16">
    <location>
        <begin position="100"/>
        <end position="148"/>
    </location>
</feature>
<dbReference type="InterPro" id="IPR000313">
    <property type="entry name" value="PWWP_dom"/>
</dbReference>
<evidence type="ECO:0000256" key="9">
    <source>
        <dbReference type="ARBA" id="ARBA00022853"/>
    </source>
</evidence>
<evidence type="ECO:0000313" key="19">
    <source>
        <dbReference type="EMBL" id="KAH0627580.1"/>
    </source>
</evidence>
<evidence type="ECO:0000259" key="15">
    <source>
        <dbReference type="PROSITE" id="PS50014"/>
    </source>
</evidence>
<dbReference type="InterPro" id="IPR048589">
    <property type="entry name" value="SAMD1-like_WH"/>
</dbReference>
<feature type="non-terminal residue" evidence="19">
    <location>
        <position position="710"/>
    </location>
</feature>
<evidence type="ECO:0000256" key="8">
    <source>
        <dbReference type="ARBA" id="ARBA00022843"/>
    </source>
</evidence>
<evidence type="ECO:0000259" key="17">
    <source>
        <dbReference type="PROSITE" id="PS50812"/>
    </source>
</evidence>
<dbReference type="CDD" id="cd15537">
    <property type="entry name" value="PHD_BS69"/>
    <property type="match status" value="1"/>
</dbReference>
<dbReference type="InterPro" id="IPR001965">
    <property type="entry name" value="Znf_PHD"/>
</dbReference>
<organism evidence="19 20">
    <name type="scientific">Phrynosoma platyrhinos</name>
    <name type="common">Desert horned lizard</name>
    <dbReference type="NCBI Taxonomy" id="52577"/>
    <lineage>
        <taxon>Eukaryota</taxon>
        <taxon>Metazoa</taxon>
        <taxon>Chordata</taxon>
        <taxon>Craniata</taxon>
        <taxon>Vertebrata</taxon>
        <taxon>Euteleostomi</taxon>
        <taxon>Lepidosauria</taxon>
        <taxon>Squamata</taxon>
        <taxon>Bifurcata</taxon>
        <taxon>Unidentata</taxon>
        <taxon>Episquamata</taxon>
        <taxon>Toxicofera</taxon>
        <taxon>Iguania</taxon>
        <taxon>Phrynosomatidae</taxon>
        <taxon>Phrynosomatinae</taxon>
        <taxon>Phrynosoma</taxon>
    </lineage>
</organism>
<evidence type="ECO:0000256" key="5">
    <source>
        <dbReference type="ARBA" id="ARBA00022723"/>
    </source>
</evidence>
<reference evidence="19 20" key="1">
    <citation type="journal article" date="2022" name="Gigascience">
        <title>A chromosome-level genome assembly and annotation of the desert horned lizard, Phrynosoma platyrhinos, provides insight into chromosomal rearrangements among reptiles.</title>
        <authorList>
            <person name="Koochekian N."/>
            <person name="Ascanio A."/>
            <person name="Farleigh K."/>
            <person name="Card D.C."/>
            <person name="Schield D.R."/>
            <person name="Castoe T.A."/>
            <person name="Jezkova T."/>
        </authorList>
    </citation>
    <scope>NUCLEOTIDE SEQUENCE [LARGE SCALE GENOMIC DNA]</scope>
    <source>
        <strain evidence="19">NK-2021</strain>
    </source>
</reference>
<dbReference type="InterPro" id="IPR036427">
    <property type="entry name" value="Bromodomain-like_sf"/>
</dbReference>
<proteinExistence type="predicted"/>
<evidence type="ECO:0000256" key="12">
    <source>
        <dbReference type="PROSITE-ProRule" id="PRU00035"/>
    </source>
</evidence>
<evidence type="ECO:0000259" key="16">
    <source>
        <dbReference type="PROSITE" id="PS50016"/>
    </source>
</evidence>
<dbReference type="InterPro" id="IPR001487">
    <property type="entry name" value="Bromodomain"/>
</dbReference>
<dbReference type="SMART" id="SM00297">
    <property type="entry name" value="BROMO"/>
    <property type="match status" value="1"/>
</dbReference>
<dbReference type="Pfam" id="PF21524">
    <property type="entry name" value="SAMD1_WH"/>
    <property type="match status" value="1"/>
</dbReference>
<keyword evidence="3" id="KW-1017">Isopeptide bond</keyword>
<dbReference type="SUPFAM" id="SSF63748">
    <property type="entry name" value="Tudor/PWWP/MBT"/>
    <property type="match status" value="1"/>
</dbReference>
<dbReference type="PROSITE" id="PS50014">
    <property type="entry name" value="BROMODOMAIN_2"/>
    <property type="match status" value="1"/>
</dbReference>
<name>A0ABQ7TCX3_PHRPL</name>
<dbReference type="PROSITE" id="PS50812">
    <property type="entry name" value="PWWP"/>
    <property type="match status" value="1"/>
</dbReference>
<dbReference type="Gene3D" id="1.20.920.10">
    <property type="entry name" value="Bromodomain-like"/>
    <property type="match status" value="1"/>
</dbReference>
<dbReference type="PROSITE" id="PS50016">
    <property type="entry name" value="ZF_PHD_2"/>
    <property type="match status" value="1"/>
</dbReference>
<sequence>MARLTKRRQADTKAIQHLWAAIEIIRNQKQIANIDRITKYMSRVHGMHPKETTRQLSLAVKDGLVVETLTVGCKGSKAGIEQEGYWLPGDEIDWETETHDWYCFECHLPGEVLICDLCFRVYHSKCLSDEFRLRDSSSHWQCPVCRSIKKKNTSKQEMSTYLRFIVSRMKERAIDLNKKGKDNKHPMYRRLVHTAVDVPTIQEKVNEGKYRSYEEFKADAQLLLHNTVIFYGVDSEQADIARMLYKDTCHELDELQLCKNCFYLSNARPDNWFCYPCIPNHELVWAKMKGFGFWPAKVMQKEDNQVDVRFFGHHHQRPGNIDHDPFHWHSYTYELAVSMAHAPKNPLPGHNKALCWCKKLKVTQEPRAKKGRRNQSVEPKKEEPEPETEAVSSSQEIPAMPQPIEKVSVSTQTKKLSASSPKMLHRSTQTNNDGVCQNMCHDKYTKIFSDFKERIKADHKRETERVMREAIEKKMVIVPHTSDNVWNTWQETCGSAARVLSPVGLVFIEGGHRKEYHIQRDLAYKASQIGCTFEVQLNSTFITVSAQPEEISEFLFRLIRISYMMSHMTSACYARWKPRCKKRVENIILIQLLLLSQLRTEMEEEKRQAVNKAVANMQTECDRKTKQVKEKCKEEFLEEVKKLASQHKQLISQTKKKQWGSQKMPRDALPASGSHRVEAVPQSPVATVSCPDEDIVERGTGYLLQLCFKK</sequence>
<evidence type="ECO:0000256" key="11">
    <source>
        <dbReference type="ARBA" id="ARBA00023242"/>
    </source>
</evidence>
<keyword evidence="9" id="KW-0156">Chromatin regulator</keyword>
<accession>A0ABQ7TCX3</accession>
<dbReference type="EMBL" id="JAIPUX010000521">
    <property type="protein sequence ID" value="KAH0627580.1"/>
    <property type="molecule type" value="Genomic_DNA"/>
</dbReference>
<dbReference type="Pfam" id="PF00439">
    <property type="entry name" value="Bromodomain"/>
    <property type="match status" value="1"/>
</dbReference>
<feature type="domain" description="PWWP" evidence="17">
    <location>
        <begin position="280"/>
        <end position="328"/>
    </location>
</feature>
<keyword evidence="6 13" id="KW-0863">Zinc-finger</keyword>
<dbReference type="CDD" id="cd05492">
    <property type="entry name" value="Bromo_ZMYND11"/>
    <property type="match status" value="1"/>
</dbReference>
<dbReference type="PANTHER" id="PTHR46379:SF1">
    <property type="entry name" value="ZINC FINGER MYND DOMAIN-CONTAINING PROTEIN 11"/>
    <property type="match status" value="1"/>
</dbReference>
<feature type="region of interest" description="Disordered" evidence="14">
    <location>
        <begin position="366"/>
        <end position="430"/>
    </location>
</feature>
<protein>
    <recommendedName>
        <fullName evidence="21">Zinc finger MYND domain-containing protein 11</fullName>
    </recommendedName>
</protein>
<feature type="domain" description="Bromo" evidence="15">
    <location>
        <begin position="186"/>
        <end position="238"/>
    </location>
</feature>
<keyword evidence="11" id="KW-0539">Nucleus</keyword>
<evidence type="ECO:0000313" key="20">
    <source>
        <dbReference type="Proteomes" id="UP000826234"/>
    </source>
</evidence>
<dbReference type="InterPro" id="IPR047269">
    <property type="entry name" value="ZMY11"/>
</dbReference>
<dbReference type="PANTHER" id="PTHR46379">
    <property type="entry name" value="ZINC FINGER MYND DOMAIN-CONTAINING"/>
    <property type="match status" value="1"/>
</dbReference>
<evidence type="ECO:0000256" key="1">
    <source>
        <dbReference type="ARBA" id="ARBA00004123"/>
    </source>
</evidence>
<evidence type="ECO:0000256" key="2">
    <source>
        <dbReference type="ARBA" id="ARBA00022491"/>
    </source>
</evidence>
<evidence type="ECO:0000259" key="18">
    <source>
        <dbReference type="PROSITE" id="PS52014"/>
    </source>
</evidence>
<dbReference type="InterPro" id="IPR013083">
    <property type="entry name" value="Znf_RING/FYVE/PHD"/>
</dbReference>
<evidence type="ECO:0000256" key="6">
    <source>
        <dbReference type="ARBA" id="ARBA00022771"/>
    </source>
</evidence>
<evidence type="ECO:0000256" key="3">
    <source>
        <dbReference type="ARBA" id="ARBA00022499"/>
    </source>
</evidence>